<dbReference type="Proteomes" id="UP000177894">
    <property type="component" value="Chromosome"/>
</dbReference>
<evidence type="ECO:0000256" key="5">
    <source>
        <dbReference type="ARBA" id="ARBA00022679"/>
    </source>
</evidence>
<evidence type="ECO:0000256" key="8">
    <source>
        <dbReference type="ARBA" id="ARBA00023315"/>
    </source>
</evidence>
<evidence type="ECO:0000313" key="11">
    <source>
        <dbReference type="EMBL" id="AOY75794.1"/>
    </source>
</evidence>
<comment type="cofactor">
    <cofactor evidence="1">
        <name>Zn(2+)</name>
        <dbReference type="ChEBI" id="CHEBI:29105"/>
    </cofactor>
</comment>
<dbReference type="Proteomes" id="UP000192478">
    <property type="component" value="Chromosome"/>
</dbReference>
<reference evidence="11 13" key="1">
    <citation type="submission" date="2016-10" db="EMBL/GenBank/DDBJ databases">
        <title>Complete Genome Sequence of Acetogen Clostridium formicoaceticum ATCC 27076.</title>
        <authorList>
            <person name="Bao T."/>
            <person name="Cheng C."/>
            <person name="Zhao J."/>
            <person name="Yang S.-T."/>
            <person name="Wang J."/>
            <person name="Wang M."/>
        </authorList>
    </citation>
    <scope>NUCLEOTIDE SEQUENCE [LARGE SCALE GENOMIC DNA]</scope>
    <source>
        <strain evidence="11 13">ATCC 27076</strain>
    </source>
</reference>
<comment type="similarity">
    <text evidence="2 10">Belongs to the PduL family.</text>
</comment>
<comment type="pathway">
    <text evidence="10">Polyol metabolism; 1,2-propanediol degradation.</text>
</comment>
<evidence type="ECO:0000313" key="13">
    <source>
        <dbReference type="Proteomes" id="UP000177894"/>
    </source>
</evidence>
<evidence type="ECO:0000256" key="9">
    <source>
        <dbReference type="ARBA" id="ARBA00047589"/>
    </source>
</evidence>
<gene>
    <name evidence="12" type="primary">pduL_1</name>
    <name evidence="11" type="ORF">BJL90_07710</name>
    <name evidence="12" type="ORF">CLFO_04390</name>
</gene>
<dbReference type="InterPro" id="IPR008300">
    <property type="entry name" value="PTAC"/>
</dbReference>
<dbReference type="RefSeq" id="WP_070966177.1">
    <property type="nucleotide sequence ID" value="NZ_CP017603.1"/>
</dbReference>
<dbReference type="GO" id="GO:0016747">
    <property type="term" value="F:acyltransferase activity, transferring groups other than amino-acyl groups"/>
    <property type="evidence" value="ECO:0007669"/>
    <property type="project" value="InterPro"/>
</dbReference>
<dbReference type="NCBIfam" id="NF011652">
    <property type="entry name" value="PRK15070.1"/>
    <property type="match status" value="1"/>
</dbReference>
<evidence type="ECO:0000256" key="10">
    <source>
        <dbReference type="PIRNR" id="PIRNR010130"/>
    </source>
</evidence>
<keyword evidence="5 10" id="KW-0808">Transferase</keyword>
<dbReference type="PANTHER" id="PTHR39453">
    <property type="entry name" value="PHOSPHATE PROPANOYLTRANSFERASE"/>
    <property type="match status" value="1"/>
</dbReference>
<dbReference type="PANTHER" id="PTHR39453:SF1">
    <property type="entry name" value="PHOSPHATE PROPANOYLTRANSFERASE"/>
    <property type="match status" value="1"/>
</dbReference>
<keyword evidence="6" id="KW-0479">Metal-binding</keyword>
<dbReference type="EMBL" id="CP017603">
    <property type="protein sequence ID" value="AOY75794.1"/>
    <property type="molecule type" value="Genomic_DNA"/>
</dbReference>
<evidence type="ECO:0000256" key="7">
    <source>
        <dbReference type="ARBA" id="ARBA00022833"/>
    </source>
</evidence>
<organism evidence="12 14">
    <name type="scientific">Clostridium formicaceticum</name>
    <dbReference type="NCBI Taxonomy" id="1497"/>
    <lineage>
        <taxon>Bacteria</taxon>
        <taxon>Bacillati</taxon>
        <taxon>Bacillota</taxon>
        <taxon>Clostridia</taxon>
        <taxon>Eubacteriales</taxon>
        <taxon>Clostridiaceae</taxon>
        <taxon>Clostridium</taxon>
    </lineage>
</organism>
<dbReference type="KEGG" id="cfm:BJL90_07710"/>
<dbReference type="EMBL" id="CP020559">
    <property type="protein sequence ID" value="ARE86123.1"/>
    <property type="molecule type" value="Genomic_DNA"/>
</dbReference>
<evidence type="ECO:0000313" key="14">
    <source>
        <dbReference type="Proteomes" id="UP000192478"/>
    </source>
</evidence>
<reference evidence="12 14" key="2">
    <citation type="submission" date="2017-03" db="EMBL/GenBank/DDBJ databases">
        <title>Complete sequence of Clostridium formicaceticum DSM 92.</title>
        <authorList>
            <person name="Poehlein A."/>
            <person name="Karl M."/>
            <person name="Bengelsdorf F.R."/>
            <person name="Duerre P."/>
            <person name="Daniel R."/>
        </authorList>
    </citation>
    <scope>NUCLEOTIDE SEQUENCE [LARGE SCALE GENOMIC DNA]</scope>
    <source>
        <strain evidence="12 14">DSM 92</strain>
    </source>
</reference>
<evidence type="ECO:0000256" key="6">
    <source>
        <dbReference type="ARBA" id="ARBA00022723"/>
    </source>
</evidence>
<protein>
    <recommendedName>
        <fullName evidence="4 10">Phosphate propanoyltransferase</fullName>
        <ecNumber evidence="3 10">2.3.1.222</ecNumber>
    </recommendedName>
</protein>
<dbReference type="Pfam" id="PF06130">
    <property type="entry name" value="PTAC"/>
    <property type="match status" value="1"/>
</dbReference>
<dbReference type="AlphaFoldDB" id="A0AAC9RJ84"/>
<evidence type="ECO:0000256" key="2">
    <source>
        <dbReference type="ARBA" id="ARBA00007342"/>
    </source>
</evidence>
<name>A0AAC9RJ84_9CLOT</name>
<dbReference type="GO" id="GO:0046872">
    <property type="term" value="F:metal ion binding"/>
    <property type="evidence" value="ECO:0007669"/>
    <property type="project" value="UniProtKB-KW"/>
</dbReference>
<evidence type="ECO:0000256" key="4">
    <source>
        <dbReference type="ARBA" id="ARBA00020837"/>
    </source>
</evidence>
<accession>A0AAC9RJ84</accession>
<evidence type="ECO:0000256" key="1">
    <source>
        <dbReference type="ARBA" id="ARBA00001947"/>
    </source>
</evidence>
<keyword evidence="7" id="KW-0862">Zinc</keyword>
<proteinExistence type="inferred from homology"/>
<evidence type="ECO:0000313" key="12">
    <source>
        <dbReference type="EMBL" id="ARE86123.1"/>
    </source>
</evidence>
<comment type="function">
    <text evidence="10">Involved in 1,2-propanediol (1,2-PD) degradation by catalyzing the conversion of propanoyl-CoA to propanoyl-phosphate.</text>
</comment>
<keyword evidence="13" id="KW-1185">Reference proteome</keyword>
<evidence type="ECO:0000256" key="3">
    <source>
        <dbReference type="ARBA" id="ARBA00012206"/>
    </source>
</evidence>
<comment type="catalytic activity">
    <reaction evidence="9 10">
        <text>propanoyl-CoA + phosphate = propanoyl phosphate + CoA</text>
        <dbReference type="Rhea" id="RHEA:28046"/>
        <dbReference type="ChEBI" id="CHEBI:43474"/>
        <dbReference type="ChEBI" id="CHEBI:57287"/>
        <dbReference type="ChEBI" id="CHEBI:57392"/>
        <dbReference type="ChEBI" id="CHEBI:58933"/>
        <dbReference type="EC" id="2.3.1.222"/>
    </reaction>
</comment>
<sequence>MQEELIKQIVEKVMRNIEGYQETSTEIPVEVSARHVHLSKEHMTALFGDEAQLAILKELSQPGQFQYDKRITLMGPKGSISNVAILGPARKDTQVEISYTDARTLGINPPLRESGNLEDTEGVIIVAGRRVVNIDKGVMIAKRHIHMTPENAKVFRVEDGQQVKVRIKSQRPVVLEDVLIRVSEKYRLSMHIDHDEGNAAAYQPGMTGEIVK</sequence>
<dbReference type="PIRSF" id="PIRSF010130">
    <property type="entry name" value="PduL"/>
    <property type="match status" value="1"/>
</dbReference>
<keyword evidence="8 10" id="KW-0012">Acyltransferase</keyword>
<dbReference type="EC" id="2.3.1.222" evidence="3 10"/>